<feature type="compositionally biased region" description="Basic and acidic residues" evidence="5">
    <location>
        <begin position="107"/>
        <end position="128"/>
    </location>
</feature>
<proteinExistence type="predicted"/>
<dbReference type="GO" id="GO:0005634">
    <property type="term" value="C:nucleus"/>
    <property type="evidence" value="ECO:0000318"/>
    <property type="project" value="GO_Central"/>
</dbReference>
<evidence type="ECO:0000313" key="7">
    <source>
        <dbReference type="EMBL" id="CAA21536.2"/>
    </source>
</evidence>
<gene>
    <name evidence="7 9" type="primary">rbm-7</name>
    <name evidence="7" type="ORF">CELE_Y37D8A.21</name>
    <name evidence="9" type="ORF">Y37D8A.21</name>
</gene>
<dbReference type="KEGG" id="cel:CELE_Y37D8A.21"/>
<dbReference type="RefSeq" id="NP_499686.2">
    <property type="nucleotide sequence ID" value="NM_067285.7"/>
</dbReference>
<dbReference type="InterPro" id="IPR052285">
    <property type="entry name" value="NEXT_complex_subunit"/>
</dbReference>
<dbReference type="PaxDb" id="6239-Y37D8A.21"/>
<dbReference type="Proteomes" id="UP000001940">
    <property type="component" value="Chromosome III"/>
</dbReference>
<dbReference type="AlphaFoldDB" id="Q9XWV4"/>
<dbReference type="UCSC" id="Y37D8A.21.2">
    <property type="organism name" value="c. elegans"/>
</dbReference>
<comment type="subcellular location">
    <subcellularLocation>
        <location evidence="1">Nucleus</location>
        <location evidence="1">Nucleoplasm</location>
    </subcellularLocation>
</comment>
<keyword evidence="8" id="KW-1185">Reference proteome</keyword>
<dbReference type="SMR" id="Q9XWV4"/>
<organism evidence="7 8">
    <name type="scientific">Caenorhabditis elegans</name>
    <dbReference type="NCBI Taxonomy" id="6239"/>
    <lineage>
        <taxon>Eukaryota</taxon>
        <taxon>Metazoa</taxon>
        <taxon>Ecdysozoa</taxon>
        <taxon>Nematoda</taxon>
        <taxon>Chromadorea</taxon>
        <taxon>Rhabditida</taxon>
        <taxon>Rhabditina</taxon>
        <taxon>Rhabditomorpha</taxon>
        <taxon>Rhabditoidea</taxon>
        <taxon>Rhabditidae</taxon>
        <taxon>Peloderinae</taxon>
        <taxon>Caenorhabditis</taxon>
    </lineage>
</organism>
<dbReference type="AGR" id="WB:WBGene00012558"/>
<dbReference type="Bgee" id="WBGene00012558">
    <property type="expression patterns" value="Expressed in embryo and 4 other cell types or tissues"/>
</dbReference>
<dbReference type="GO" id="GO:0005654">
    <property type="term" value="C:nucleoplasm"/>
    <property type="evidence" value="ECO:0007669"/>
    <property type="project" value="UniProtKB-SubCell"/>
</dbReference>
<dbReference type="PANTHER" id="PTHR13798:SF11">
    <property type="entry name" value="RNA-BINDING PROTEIN 7-RELATED"/>
    <property type="match status" value="1"/>
</dbReference>
<dbReference type="GeneID" id="176710"/>
<dbReference type="OrthoDB" id="407442at2759"/>
<dbReference type="FunCoup" id="Q9XWV4">
    <property type="interactions" value="1067"/>
</dbReference>
<dbReference type="InterPro" id="IPR012677">
    <property type="entry name" value="Nucleotide-bd_a/b_plait_sf"/>
</dbReference>
<dbReference type="SMART" id="SM00360">
    <property type="entry name" value="RRM"/>
    <property type="match status" value="1"/>
</dbReference>
<dbReference type="PROSITE" id="PS50102">
    <property type="entry name" value="RRM"/>
    <property type="match status" value="1"/>
</dbReference>
<dbReference type="Reactome" id="R-CEL-9930044">
    <property type="pathway name" value="Nuclear RNA decay"/>
</dbReference>
<accession>Q9XWV4</accession>
<feature type="compositionally biased region" description="Low complexity" evidence="5">
    <location>
        <begin position="130"/>
        <end position="143"/>
    </location>
</feature>
<dbReference type="OMA" id="ERNSHRF"/>
<dbReference type="WormBase" id="Y37D8A.21">
    <property type="protein sequence ID" value="CE44816"/>
    <property type="gene ID" value="WBGene00012558"/>
    <property type="gene designation" value="rbm-7"/>
</dbReference>
<evidence type="ECO:0000259" key="6">
    <source>
        <dbReference type="PROSITE" id="PS50102"/>
    </source>
</evidence>
<reference evidence="7 8" key="1">
    <citation type="journal article" date="1998" name="Science">
        <title>Genome sequence of the nematode C. elegans: a platform for investigating biology.</title>
        <authorList>
            <consortium name="The C. elegans sequencing consortium"/>
            <person name="Sulson J.E."/>
            <person name="Waterston R."/>
        </authorList>
    </citation>
    <scope>NUCLEOTIDE SEQUENCE [LARGE SCALE GENOMIC DNA]</scope>
    <source>
        <strain evidence="7 8">Bristol N2</strain>
    </source>
</reference>
<dbReference type="CTD" id="176710"/>
<dbReference type="InterPro" id="IPR035979">
    <property type="entry name" value="RBD_domain_sf"/>
</dbReference>
<dbReference type="PRO" id="PR:Q9XWV4"/>
<feature type="region of interest" description="Disordered" evidence="5">
    <location>
        <begin position="107"/>
        <end position="185"/>
    </location>
</feature>
<dbReference type="SUPFAM" id="SSF54928">
    <property type="entry name" value="RNA-binding domain, RBD"/>
    <property type="match status" value="1"/>
</dbReference>
<dbReference type="PANTHER" id="PTHR13798">
    <property type="entry name" value="RNA BINDING MOTIF RBM PROTEIN -RELATED"/>
    <property type="match status" value="1"/>
</dbReference>
<evidence type="ECO:0000256" key="5">
    <source>
        <dbReference type="SAM" id="MobiDB-lite"/>
    </source>
</evidence>
<dbReference type="STRING" id="6239.Y37D8A.21.1"/>
<feature type="domain" description="RRM" evidence="6">
    <location>
        <begin position="13"/>
        <end position="89"/>
    </location>
</feature>
<dbReference type="GO" id="GO:0003727">
    <property type="term" value="F:single-stranded RNA binding"/>
    <property type="evidence" value="ECO:0000318"/>
    <property type="project" value="GO_Central"/>
</dbReference>
<keyword evidence="3" id="KW-0539">Nucleus</keyword>
<dbReference type="HOGENOM" id="CLU_994749_0_0_1"/>
<dbReference type="EMBL" id="BX284603">
    <property type="protein sequence ID" value="CAA21536.2"/>
    <property type="molecule type" value="Genomic_DNA"/>
</dbReference>
<protein>
    <submittedName>
        <fullName evidence="7">RRM domain-containing protein</fullName>
    </submittedName>
</protein>
<name>Q9XWV4_CAEEL</name>
<feature type="region of interest" description="Disordered" evidence="5">
    <location>
        <begin position="202"/>
        <end position="243"/>
    </location>
</feature>
<sequence length="243" mass="28572">MEIKPTPSPPEERTIYVANFSEEVDEELLEELFIQAGPVVKVILRDVRDSNAKFALVEFEDELSVLFAIELMNGVRLFNQELQVKPRNGTNQEELYKRKKGEIEERVRSVAAPDRDGRRDSYRDDRNRNRNGNNRDSWQQQQPPRHHRQYDPLPPPPPPPLMGGSGGHWRSGGERGPPQYSTPQMLPHQHFVNQMMQQQINRSAPPYNGRHQNSTPHRHHDRHGYDRSSSRHHRNDDRRRERY</sequence>
<dbReference type="GO" id="GO:0000381">
    <property type="term" value="P:regulation of alternative mRNA splicing, via spliceosome"/>
    <property type="evidence" value="ECO:0000318"/>
    <property type="project" value="GO_Central"/>
</dbReference>
<keyword evidence="2 4" id="KW-0694">RNA-binding</keyword>
<evidence type="ECO:0000256" key="1">
    <source>
        <dbReference type="ARBA" id="ARBA00004642"/>
    </source>
</evidence>
<evidence type="ECO:0000313" key="8">
    <source>
        <dbReference type="Proteomes" id="UP000001940"/>
    </source>
</evidence>
<evidence type="ECO:0000313" key="9">
    <source>
        <dbReference type="WormBase" id="Y37D8A.21"/>
    </source>
</evidence>
<evidence type="ECO:0000256" key="3">
    <source>
        <dbReference type="ARBA" id="ARBA00023242"/>
    </source>
</evidence>
<dbReference type="eggNOG" id="KOG4454">
    <property type="taxonomic scope" value="Eukaryota"/>
</dbReference>
<evidence type="ECO:0000256" key="4">
    <source>
        <dbReference type="PROSITE-ProRule" id="PRU00176"/>
    </source>
</evidence>
<feature type="compositionally biased region" description="Basic and acidic residues" evidence="5">
    <location>
        <begin position="223"/>
        <end position="243"/>
    </location>
</feature>
<dbReference type="InParanoid" id="Q9XWV4"/>
<dbReference type="IntAct" id="Q9XWV4">
    <property type="interactions" value="12"/>
</dbReference>
<dbReference type="Gene3D" id="3.30.70.330">
    <property type="match status" value="1"/>
</dbReference>
<dbReference type="Pfam" id="PF00076">
    <property type="entry name" value="RRM_1"/>
    <property type="match status" value="1"/>
</dbReference>
<evidence type="ECO:0000256" key="2">
    <source>
        <dbReference type="ARBA" id="ARBA00022884"/>
    </source>
</evidence>
<dbReference type="InterPro" id="IPR000504">
    <property type="entry name" value="RRM_dom"/>
</dbReference>
<feature type="compositionally biased region" description="Pro residues" evidence="5">
    <location>
        <begin position="152"/>
        <end position="161"/>
    </location>
</feature>